<reference evidence="1" key="1">
    <citation type="submission" date="2014-09" db="EMBL/GenBank/DDBJ databases">
        <authorList>
            <person name="Magalhaes I.L.F."/>
            <person name="Oliveira U."/>
            <person name="Santos F.R."/>
            <person name="Vidigal T.H.D.A."/>
            <person name="Brescovit A.D."/>
            <person name="Santos A.J."/>
        </authorList>
    </citation>
    <scope>NUCLEOTIDE SEQUENCE</scope>
    <source>
        <tissue evidence="1">Shoot tissue taken approximately 20 cm above the soil surface</tissue>
    </source>
</reference>
<accession>A0A0A9C3A2</accession>
<name>A0A0A9C3A2_ARUDO</name>
<protein>
    <submittedName>
        <fullName evidence="1">Uncharacterized protein</fullName>
    </submittedName>
</protein>
<dbReference type="AlphaFoldDB" id="A0A0A9C3A2"/>
<evidence type="ECO:0000313" key="1">
    <source>
        <dbReference type="EMBL" id="JAD68943.1"/>
    </source>
</evidence>
<dbReference type="EMBL" id="GBRH01228952">
    <property type="protein sequence ID" value="JAD68943.1"/>
    <property type="molecule type" value="Transcribed_RNA"/>
</dbReference>
<proteinExistence type="predicted"/>
<sequence>MLDNSLIQILLVDDKQSRADL</sequence>
<organism evidence="1">
    <name type="scientific">Arundo donax</name>
    <name type="common">Giant reed</name>
    <name type="synonym">Donax arundinaceus</name>
    <dbReference type="NCBI Taxonomy" id="35708"/>
    <lineage>
        <taxon>Eukaryota</taxon>
        <taxon>Viridiplantae</taxon>
        <taxon>Streptophyta</taxon>
        <taxon>Embryophyta</taxon>
        <taxon>Tracheophyta</taxon>
        <taxon>Spermatophyta</taxon>
        <taxon>Magnoliopsida</taxon>
        <taxon>Liliopsida</taxon>
        <taxon>Poales</taxon>
        <taxon>Poaceae</taxon>
        <taxon>PACMAD clade</taxon>
        <taxon>Arundinoideae</taxon>
        <taxon>Arundineae</taxon>
        <taxon>Arundo</taxon>
    </lineage>
</organism>
<reference evidence="1" key="2">
    <citation type="journal article" date="2015" name="Data Brief">
        <title>Shoot transcriptome of the giant reed, Arundo donax.</title>
        <authorList>
            <person name="Barrero R.A."/>
            <person name="Guerrero F.D."/>
            <person name="Moolhuijzen P."/>
            <person name="Goolsby J.A."/>
            <person name="Tidwell J."/>
            <person name="Bellgard S.E."/>
            <person name="Bellgard M.I."/>
        </authorList>
    </citation>
    <scope>NUCLEOTIDE SEQUENCE</scope>
    <source>
        <tissue evidence="1">Shoot tissue taken approximately 20 cm above the soil surface</tissue>
    </source>
</reference>